<accession>A0AAE3KXC9</accession>
<keyword evidence="3" id="KW-1185">Reference proteome</keyword>
<gene>
    <name evidence="2" type="ORF">PV02_08270</name>
</gene>
<dbReference type="Pfam" id="PF08350">
    <property type="entry name" value="FilR1_middle"/>
    <property type="match status" value="1"/>
</dbReference>
<proteinExistence type="predicted"/>
<sequence length="261" mass="30510">MKKTMVDVIFMSEKRKNTLLLLQDGPKEMEYLLNSLDTTRTALLPQIKVLEDHYLVSHKKDIYQLTTVGRLIVNDMSPLINTIEVLDMDIDYWESHDLEFIPHSFLERIDELRSCKVLSPTIAELFEINKDFVKSASKSSHIYLLTTIMHPEFPSLLSEFIKDNRKVTMIVTRELYARFTQELYDSFKGFIAHGGVRFFIYQGDLRVTTLSITDSCFILRLLSKNKDFSYKQLLCNDPRSYQWSRDLFDHYLGGSIPITEV</sequence>
<dbReference type="InterPro" id="IPR036390">
    <property type="entry name" value="WH_DNA-bd_sf"/>
</dbReference>
<evidence type="ECO:0000259" key="1">
    <source>
        <dbReference type="Pfam" id="PF08350"/>
    </source>
</evidence>
<dbReference type="Proteomes" id="UP001206983">
    <property type="component" value="Unassembled WGS sequence"/>
</dbReference>
<dbReference type="InterPro" id="IPR016490">
    <property type="entry name" value="Tscrpt_reg_HTH_AF0396-typ3"/>
</dbReference>
<protein>
    <submittedName>
        <fullName evidence="2">Transcriptional regulator</fullName>
    </submittedName>
</protein>
<dbReference type="AlphaFoldDB" id="A0AAE3KXC9"/>
<feature type="domain" description="Methanogenesis regulatory protein FilR1 middle" evidence="1">
    <location>
        <begin position="126"/>
        <end position="252"/>
    </location>
</feature>
<name>A0AAE3KXC9_9EURY</name>
<dbReference type="EMBL" id="JTEO01000004">
    <property type="protein sequence ID" value="MCQ6963035.1"/>
    <property type="molecule type" value="Genomic_DNA"/>
</dbReference>
<dbReference type="SUPFAM" id="SSF46785">
    <property type="entry name" value="Winged helix' DNA-binding domain"/>
    <property type="match status" value="1"/>
</dbReference>
<organism evidence="2 3">
    <name type="scientific">Methanolobus chelungpuianus</name>
    <dbReference type="NCBI Taxonomy" id="502115"/>
    <lineage>
        <taxon>Archaea</taxon>
        <taxon>Methanobacteriati</taxon>
        <taxon>Methanobacteriota</taxon>
        <taxon>Stenosarchaea group</taxon>
        <taxon>Methanomicrobia</taxon>
        <taxon>Methanosarcinales</taxon>
        <taxon>Methanosarcinaceae</taxon>
        <taxon>Methanolobus</taxon>
    </lineage>
</organism>
<comment type="caution">
    <text evidence="2">The sequence shown here is derived from an EMBL/GenBank/DDBJ whole genome shotgun (WGS) entry which is preliminary data.</text>
</comment>
<dbReference type="RefSeq" id="WP_256622921.1">
    <property type="nucleotide sequence ID" value="NZ_JTEO01000004.1"/>
</dbReference>
<dbReference type="PIRSF" id="PIRSF006692">
    <property type="entry name" value="TF_HTH_AF0396_prd"/>
    <property type="match status" value="1"/>
</dbReference>
<evidence type="ECO:0000313" key="3">
    <source>
        <dbReference type="Proteomes" id="UP001206983"/>
    </source>
</evidence>
<reference evidence="2 3" key="1">
    <citation type="journal article" date="2011" name="Appl. Environ. Microbiol.">
        <title>Methanogenic archaea isolated from Taiwan's Chelungpu fault.</title>
        <authorList>
            <person name="Wu S.Y."/>
            <person name="Lai M.C."/>
        </authorList>
    </citation>
    <scope>NUCLEOTIDE SEQUENCE [LARGE SCALE GENOMIC DNA]</scope>
    <source>
        <strain evidence="2 3">St545Mb</strain>
    </source>
</reference>
<evidence type="ECO:0000313" key="2">
    <source>
        <dbReference type="EMBL" id="MCQ6963035.1"/>
    </source>
</evidence>
<dbReference type="InterPro" id="IPR013561">
    <property type="entry name" value="FilR1_middle_dom"/>
</dbReference>